<dbReference type="PANTHER" id="PTHR33361">
    <property type="entry name" value="GLR0591 PROTEIN"/>
    <property type="match status" value="1"/>
</dbReference>
<evidence type="ECO:0000256" key="1">
    <source>
        <dbReference type="SAM" id="SignalP"/>
    </source>
</evidence>
<dbReference type="Proteomes" id="UP001176468">
    <property type="component" value="Unassembled WGS sequence"/>
</dbReference>
<comment type="caution">
    <text evidence="2">The sequence shown here is derived from an EMBL/GenBank/DDBJ whole genome shotgun (WGS) entry which is preliminary data.</text>
</comment>
<gene>
    <name evidence="2" type="ORF">Q5H94_02540</name>
</gene>
<feature type="chain" id="PRO_5046431176" evidence="1">
    <location>
        <begin position="20"/>
        <end position="578"/>
    </location>
</feature>
<protein>
    <submittedName>
        <fullName evidence="2">DUF885 domain-containing protein</fullName>
    </submittedName>
</protein>
<evidence type="ECO:0000313" key="3">
    <source>
        <dbReference type="Proteomes" id="UP001176468"/>
    </source>
</evidence>
<evidence type="ECO:0000313" key="2">
    <source>
        <dbReference type="EMBL" id="MDO7841193.1"/>
    </source>
</evidence>
<keyword evidence="3" id="KW-1185">Reference proteome</keyword>
<feature type="signal peptide" evidence="1">
    <location>
        <begin position="1"/>
        <end position="19"/>
    </location>
</feature>
<dbReference type="PROSITE" id="PS51257">
    <property type="entry name" value="PROKAR_LIPOPROTEIN"/>
    <property type="match status" value="1"/>
</dbReference>
<dbReference type="EMBL" id="JAUQSZ010000001">
    <property type="protein sequence ID" value="MDO7841193.1"/>
    <property type="molecule type" value="Genomic_DNA"/>
</dbReference>
<dbReference type="PANTHER" id="PTHR33361:SF15">
    <property type="entry name" value="DUF885 FAMILY LIPOPROTEIN"/>
    <property type="match status" value="1"/>
</dbReference>
<dbReference type="RefSeq" id="WP_304559631.1">
    <property type="nucleotide sequence ID" value="NZ_JAUQSZ010000001.1"/>
</dbReference>
<accession>A0ABT8ZUE6</accession>
<name>A0ABT8ZUE6_9SPHN</name>
<organism evidence="2 3">
    <name type="scientific">Sphingomonas immobilis</name>
    <dbReference type="NCBI Taxonomy" id="3063997"/>
    <lineage>
        <taxon>Bacteria</taxon>
        <taxon>Pseudomonadati</taxon>
        <taxon>Pseudomonadota</taxon>
        <taxon>Alphaproteobacteria</taxon>
        <taxon>Sphingomonadales</taxon>
        <taxon>Sphingomonadaceae</taxon>
        <taxon>Sphingomonas</taxon>
    </lineage>
</organism>
<dbReference type="InterPro" id="IPR010281">
    <property type="entry name" value="DUF885"/>
</dbReference>
<dbReference type="Pfam" id="PF05960">
    <property type="entry name" value="DUF885"/>
    <property type="match status" value="1"/>
</dbReference>
<keyword evidence="1" id="KW-0732">Signal</keyword>
<proteinExistence type="predicted"/>
<reference evidence="2" key="1">
    <citation type="submission" date="2023-07" db="EMBL/GenBank/DDBJ databases">
        <authorList>
            <person name="Kim M.K."/>
        </authorList>
    </citation>
    <scope>NUCLEOTIDE SEQUENCE</scope>
    <source>
        <strain evidence="2">CA1-15</strain>
    </source>
</reference>
<sequence>MRKVVFGGLAALALAGCSAHPPAPKDTLPTLAAMPTDSWPKFRDAFIENGFRIAPAGAVYQGRHDFDGGLGDWSPQGLKQQGDFLRDAIAKAKGFDAAKLSKDDAFEREYLITVAQGQLFWLEDADQPHRNPAWYIGQGLDPNVYIARNYTDPATRMRATIDFLHKIPKAAAQIRANLKTPMPLSYINYGVAGFKGLADYYTGDAKKAFADVKSPALQDEFDKTSKAANKAMTDLAAWLESQRGTATQDFALGADKFSRMIKETEGVDVPLATLEAAGKADLARNQKALGEACAIYAPGATIQACMTKMGANKPANNDPVAEARKQIPELRAFVLASGVVSIPDNEQALVEESPPYNRQNSAYIDPPGPYEKGIPSIYYISPPDPSWSKADQLAFIPGKEDLLFTSVHEVMPGHFLQFRHANKSPSIFGRIFVGYAYAEGWAHYAEEMMWEAGLHKGNAETHVGQLSNALLRDCRFLSAIGLHARGMTQEQSRQMFLKECYQDEGNAKQQSARGTYDPAYLNYTMGKLMIRKLRDDWTAKHGGRASWKQFHDTFLSFGGPPIPLVRKAMLGGDGKAVF</sequence>